<dbReference type="GO" id="GO:0140566">
    <property type="term" value="F:histone reader activity"/>
    <property type="evidence" value="ECO:0007669"/>
    <property type="project" value="InterPro"/>
</dbReference>
<evidence type="ECO:0000313" key="7">
    <source>
        <dbReference type="EMBL" id="KAJ6798893.1"/>
    </source>
</evidence>
<dbReference type="SMART" id="SM00249">
    <property type="entry name" value="PHD"/>
    <property type="match status" value="1"/>
</dbReference>
<keyword evidence="1" id="KW-0479">Metal-binding</keyword>
<organism evidence="7 8">
    <name type="scientific">Iris pallida</name>
    <name type="common">Sweet iris</name>
    <dbReference type="NCBI Taxonomy" id="29817"/>
    <lineage>
        <taxon>Eukaryota</taxon>
        <taxon>Viridiplantae</taxon>
        <taxon>Streptophyta</taxon>
        <taxon>Embryophyta</taxon>
        <taxon>Tracheophyta</taxon>
        <taxon>Spermatophyta</taxon>
        <taxon>Magnoliopsida</taxon>
        <taxon>Liliopsida</taxon>
        <taxon>Asparagales</taxon>
        <taxon>Iridaceae</taxon>
        <taxon>Iridoideae</taxon>
        <taxon>Irideae</taxon>
        <taxon>Iris</taxon>
    </lineage>
</organism>
<gene>
    <name evidence="7" type="ORF">M6B38_212520</name>
</gene>
<dbReference type="InterPro" id="IPR013083">
    <property type="entry name" value="Znf_RING/FYVE/PHD"/>
</dbReference>
<keyword evidence="3" id="KW-0862">Zinc</keyword>
<reference evidence="7" key="2">
    <citation type="submission" date="2023-04" db="EMBL/GenBank/DDBJ databases">
        <authorList>
            <person name="Bruccoleri R.E."/>
            <person name="Oakeley E.J."/>
            <person name="Faust A.-M."/>
            <person name="Dessus-Babus S."/>
            <person name="Altorfer M."/>
            <person name="Burckhardt D."/>
            <person name="Oertli M."/>
            <person name="Naumann U."/>
            <person name="Petersen F."/>
            <person name="Wong J."/>
        </authorList>
    </citation>
    <scope>NUCLEOTIDE SEQUENCE</scope>
    <source>
        <strain evidence="7">GSM-AAB239-AS_SAM_17_03QT</strain>
        <tissue evidence="7">Leaf</tissue>
    </source>
</reference>
<keyword evidence="4" id="KW-0805">Transcription regulation</keyword>
<proteinExistence type="predicted"/>
<comment type="caution">
    <text evidence="7">The sequence shown here is derived from an EMBL/GenBank/DDBJ whole genome shotgun (WGS) entry which is preliminary data.</text>
</comment>
<dbReference type="InterPro" id="IPR001965">
    <property type="entry name" value="Znf_PHD"/>
</dbReference>
<evidence type="ECO:0000313" key="8">
    <source>
        <dbReference type="Proteomes" id="UP001140949"/>
    </source>
</evidence>
<keyword evidence="2" id="KW-0863">Zinc-finger</keyword>
<accession>A0AAX6E4K9</accession>
<dbReference type="PANTHER" id="PTHR33304:SF9">
    <property type="entry name" value="RING_FYVE_PHD ZINC FINGER SUPERFAMILY PROTEIN"/>
    <property type="match status" value="1"/>
</dbReference>
<reference evidence="7" key="1">
    <citation type="journal article" date="2023" name="GigaByte">
        <title>Genome assembly of the bearded iris, Iris pallida Lam.</title>
        <authorList>
            <person name="Bruccoleri R.E."/>
            <person name="Oakeley E.J."/>
            <person name="Faust A.M.E."/>
            <person name="Altorfer M."/>
            <person name="Dessus-Babus S."/>
            <person name="Burckhardt D."/>
            <person name="Oertli M."/>
            <person name="Naumann U."/>
            <person name="Petersen F."/>
            <person name="Wong J."/>
        </authorList>
    </citation>
    <scope>NUCLEOTIDE SEQUENCE</scope>
    <source>
        <strain evidence="7">GSM-AAB239-AS_SAM_17_03QT</strain>
    </source>
</reference>
<name>A0AAX6E4K9_IRIPA</name>
<evidence type="ECO:0000256" key="3">
    <source>
        <dbReference type="ARBA" id="ARBA00022833"/>
    </source>
</evidence>
<evidence type="ECO:0000256" key="5">
    <source>
        <dbReference type="ARBA" id="ARBA00023163"/>
    </source>
</evidence>
<protein>
    <recommendedName>
        <fullName evidence="6">Zinc finger PHD-type domain-containing protein</fullName>
    </recommendedName>
</protein>
<dbReference type="EMBL" id="JANAVB010040217">
    <property type="protein sequence ID" value="KAJ6798893.1"/>
    <property type="molecule type" value="Genomic_DNA"/>
</dbReference>
<feature type="domain" description="Zinc finger PHD-type" evidence="6">
    <location>
        <begin position="23"/>
        <end position="70"/>
    </location>
</feature>
<dbReference type="InterPro" id="IPR011011">
    <property type="entry name" value="Znf_FYVE_PHD"/>
</dbReference>
<dbReference type="InterPro" id="IPR049914">
    <property type="entry name" value="PHD1-3/5-6"/>
</dbReference>
<dbReference type="Gene3D" id="3.30.40.10">
    <property type="entry name" value="Zinc/RING finger domain, C3HC4 (zinc finger)"/>
    <property type="match status" value="1"/>
</dbReference>
<dbReference type="InterPro" id="IPR056280">
    <property type="entry name" value="AIPP2-like_SPOC"/>
</dbReference>
<evidence type="ECO:0000256" key="2">
    <source>
        <dbReference type="ARBA" id="ARBA00022771"/>
    </source>
</evidence>
<keyword evidence="8" id="KW-1185">Reference proteome</keyword>
<dbReference type="GO" id="GO:0034244">
    <property type="term" value="P:negative regulation of transcription elongation by RNA polymerase II"/>
    <property type="evidence" value="ECO:0007669"/>
    <property type="project" value="InterPro"/>
</dbReference>
<dbReference type="PANTHER" id="PTHR33304">
    <property type="match status" value="1"/>
</dbReference>
<dbReference type="AlphaFoldDB" id="A0AAX6E4K9"/>
<dbReference type="Proteomes" id="UP001140949">
    <property type="component" value="Unassembled WGS sequence"/>
</dbReference>
<evidence type="ECO:0000256" key="4">
    <source>
        <dbReference type="ARBA" id="ARBA00023015"/>
    </source>
</evidence>
<evidence type="ECO:0000259" key="6">
    <source>
        <dbReference type="SMART" id="SM00249"/>
    </source>
</evidence>
<sequence>MEEHQPQATTESDESADIEDVKVCDICGDAGQEELLAICSRCTDGAEHTYCMRKKLHELPEGDWLCEECKIKEETENADNSEPILGEQEVLQLNESASNPRPLQELDTKVHDSGVHGTSEEVYAETDLHSSKKVSDSTGVSIAATISKAKTVLYQELDTKVNDSGVHGTNKEVDAEIDLNPSKKVSDSSDISIGLAISKAKSVLSRGSSFGVLEARKLKQAQQAASSGGPLSKSVSFNNTNAKPKVKQLVGSIPQNQILSRQYVSSDTRKEGMVKSMIQSASFKSPSSGCFTVEPINKVQAIHSSQPVDHRVLKEEQRKIVEKGSSIVDRPLINPPPVTGDSNCPNPEAAHRSESNVLQINRKSLDTDIAGSELKKALYISKNIGRTPATLRGRKPQLDCMNNVNPSSIVADRSCSIPNTVLQRTAPRDIDLTFSNIGKKEASRGSRSLLHCKKCNEVGHTTERCSIDKLHVFALKPSADRNLKEVHNKSSKWKDAVDASLSKFTIGENITLPNHSEKSSMNNAELHCGQPSKGFRFDSSSCQDTIRTSVSDPSKPAPASDVNLQAVQQVEASCSPRENDSNPTVIASDSQMKVKTPSRLLSSEPSVLPDISPASVIPELEFIWQGGFEVSRCGRLYKLCDGVQAHLSTSASPKVLEAATKFPCKVQLEEVTRVSSWPWQFQGKIPEENNIGLFFFAKDFESYEKNYWKLLEDMIKNDLALKGNIEGAELLVFPSNKLPANSQRWNKLFFLWGVFRGKSLSCFETVPHFHEKPRGSSLEPSVQDMSTPLSELPISQKLCSRENLDDEIPVSDGSPKVKGVKYADSVDLQPILSSGMQMNATQLSNRATSSDTFLKNTDLAGKKVVDPQFCKEMEGADSLMSGEAGGIDKLGENKIESSPNRKHSLPTSMGVFSHDSDGNVRSSAEVMQLKDSIFPPVDDRREHKKMKLGSRGILDLNSSQEDNFEPDGRIFFPMDVDFVKDRKSDTVVNVQSLGKDGPSVPQIPNLELELGGKKEFPQEKVTPKIRDDMEASLSLSLAFCASKKE</sequence>
<dbReference type="SUPFAM" id="SSF57903">
    <property type="entry name" value="FYVE/PHD zinc finger"/>
    <property type="match status" value="1"/>
</dbReference>
<keyword evidence="5" id="KW-0804">Transcription</keyword>
<evidence type="ECO:0000256" key="1">
    <source>
        <dbReference type="ARBA" id="ARBA00022723"/>
    </source>
</evidence>
<dbReference type="Pfam" id="PF23121">
    <property type="entry name" value="SPOC_AIPP2"/>
    <property type="match status" value="1"/>
</dbReference>
<dbReference type="GO" id="GO:0008270">
    <property type="term" value="F:zinc ion binding"/>
    <property type="evidence" value="ECO:0007669"/>
    <property type="project" value="UniProtKB-KW"/>
</dbReference>